<keyword evidence="3" id="KW-0812">Transmembrane</keyword>
<evidence type="ECO:0000256" key="2">
    <source>
        <dbReference type="ARBA" id="ARBA00007262"/>
    </source>
</evidence>
<dbReference type="PANTHER" id="PTHR16932:SF18">
    <property type="entry name" value="INTERFERON, ALPHA-INDUCIBLE PROTEIN 27-LIKE 2"/>
    <property type="match status" value="1"/>
</dbReference>
<organism evidence="6 7">
    <name type="scientific">Bionectria ochroleuca</name>
    <name type="common">Gliocladium roseum</name>
    <dbReference type="NCBI Taxonomy" id="29856"/>
    <lineage>
        <taxon>Eukaryota</taxon>
        <taxon>Fungi</taxon>
        <taxon>Dikarya</taxon>
        <taxon>Ascomycota</taxon>
        <taxon>Pezizomycotina</taxon>
        <taxon>Sordariomycetes</taxon>
        <taxon>Hypocreomycetidae</taxon>
        <taxon>Hypocreales</taxon>
        <taxon>Bionectriaceae</taxon>
        <taxon>Clonostachys</taxon>
    </lineage>
</organism>
<name>A0ABY6TT98_BIOOC</name>
<protein>
    <submittedName>
        <fullName evidence="6">Uncharacterized protein</fullName>
    </submittedName>
</protein>
<evidence type="ECO:0000256" key="1">
    <source>
        <dbReference type="ARBA" id="ARBA00004141"/>
    </source>
</evidence>
<evidence type="ECO:0000256" key="3">
    <source>
        <dbReference type="ARBA" id="ARBA00022692"/>
    </source>
</evidence>
<dbReference type="Proteomes" id="UP000766486">
    <property type="component" value="Unassembled WGS sequence"/>
</dbReference>
<evidence type="ECO:0000256" key="5">
    <source>
        <dbReference type="ARBA" id="ARBA00023136"/>
    </source>
</evidence>
<evidence type="ECO:0000256" key="4">
    <source>
        <dbReference type="ARBA" id="ARBA00022989"/>
    </source>
</evidence>
<dbReference type="InterPro" id="IPR009311">
    <property type="entry name" value="IFI6/IFI27-like"/>
</dbReference>
<dbReference type="PANTHER" id="PTHR16932">
    <property type="entry name" value="INTERFERON ALPHA-INDUCIBLE PROTEIN 27"/>
    <property type="match status" value="1"/>
</dbReference>
<evidence type="ECO:0000313" key="7">
    <source>
        <dbReference type="Proteomes" id="UP000766486"/>
    </source>
</evidence>
<dbReference type="InterPro" id="IPR038213">
    <property type="entry name" value="IFI6/IFI27-like_sf"/>
</dbReference>
<keyword evidence="7" id="KW-1185">Reference proteome</keyword>
<proteinExistence type="inferred from homology"/>
<sequence length="213" mass="21533">MEKFMTKSGSLAQDAFRKAATSFADASEQVAKILDDVDWQDVQARVEGAASSVQESVEGAYHHTAKIMDDVDWEDVRVRVEEAASSVQESVEDAYHRTGEAIKENPKFFYAAAGVTAGAAVAPLVMPVVLGAAGFSSIGPVAGSVAAGLQSAGWAGGAGTVFSTVQSAAMGGYGVSAVTSAFMGAGAVVGGAVGAGADCTAGACKEKSKDERV</sequence>
<keyword evidence="5" id="KW-0472">Membrane</keyword>
<evidence type="ECO:0000313" key="6">
    <source>
        <dbReference type="EMBL" id="VUC20916.1"/>
    </source>
</evidence>
<comment type="caution">
    <text evidence="6">The sequence shown here is derived from an EMBL/GenBank/DDBJ whole genome shotgun (WGS) entry which is preliminary data.</text>
</comment>
<keyword evidence="4" id="KW-1133">Transmembrane helix</keyword>
<dbReference type="Gene3D" id="6.10.110.10">
    <property type="match status" value="1"/>
</dbReference>
<gene>
    <name evidence="6" type="ORF">CLO192961_LOCUS36535</name>
</gene>
<accession>A0ABY6TT98</accession>
<reference evidence="6 7" key="1">
    <citation type="submission" date="2019-06" db="EMBL/GenBank/DDBJ databases">
        <authorList>
            <person name="Broberg M."/>
        </authorList>
    </citation>
    <scope>NUCLEOTIDE SEQUENCE [LARGE SCALE GENOMIC DNA]</scope>
</reference>
<comment type="subcellular location">
    <subcellularLocation>
        <location evidence="1">Membrane</location>
        <topology evidence="1">Multi-pass membrane protein</topology>
    </subcellularLocation>
</comment>
<dbReference type="EMBL" id="CABFNS010000307">
    <property type="protein sequence ID" value="VUC20916.1"/>
    <property type="molecule type" value="Genomic_DNA"/>
</dbReference>
<comment type="similarity">
    <text evidence="2">Belongs to the IFI6/IFI27 family.</text>
</comment>